<dbReference type="Proteomes" id="UP000176317">
    <property type="component" value="Unassembled WGS sequence"/>
</dbReference>
<keyword evidence="1" id="KW-1133">Transmembrane helix</keyword>
<evidence type="ECO:0008006" key="4">
    <source>
        <dbReference type="Google" id="ProtNLM"/>
    </source>
</evidence>
<comment type="caution">
    <text evidence="2">The sequence shown here is derived from an EMBL/GenBank/DDBJ whole genome shotgun (WGS) entry which is preliminary data.</text>
</comment>
<keyword evidence="1" id="KW-0472">Membrane</keyword>
<name>A0A1F5G247_9BACT</name>
<reference evidence="2 3" key="1">
    <citation type="journal article" date="2016" name="Nat. Commun.">
        <title>Thousands of microbial genomes shed light on interconnected biogeochemical processes in an aquifer system.</title>
        <authorList>
            <person name="Anantharaman K."/>
            <person name="Brown C.T."/>
            <person name="Hug L.A."/>
            <person name="Sharon I."/>
            <person name="Castelle C.J."/>
            <person name="Probst A.J."/>
            <person name="Thomas B.C."/>
            <person name="Singh A."/>
            <person name="Wilkins M.J."/>
            <person name="Karaoz U."/>
            <person name="Brodie E.L."/>
            <person name="Williams K.H."/>
            <person name="Hubbard S.S."/>
            <person name="Banfield J.F."/>
        </authorList>
    </citation>
    <scope>NUCLEOTIDE SEQUENCE [LARGE SCALE GENOMIC DNA]</scope>
</reference>
<evidence type="ECO:0000256" key="1">
    <source>
        <dbReference type="SAM" id="Phobius"/>
    </source>
</evidence>
<gene>
    <name evidence="2" type="ORF">A2164_02980</name>
</gene>
<evidence type="ECO:0000313" key="3">
    <source>
        <dbReference type="Proteomes" id="UP000176317"/>
    </source>
</evidence>
<accession>A0A1F5G247</accession>
<proteinExistence type="predicted"/>
<evidence type="ECO:0000313" key="2">
    <source>
        <dbReference type="EMBL" id="OGD85905.1"/>
    </source>
</evidence>
<organism evidence="2 3">
    <name type="scientific">Candidatus Curtissbacteria bacterium RBG_13_35_7</name>
    <dbReference type="NCBI Taxonomy" id="1797705"/>
    <lineage>
        <taxon>Bacteria</taxon>
        <taxon>Candidatus Curtissiibacteriota</taxon>
    </lineage>
</organism>
<feature type="transmembrane region" description="Helical" evidence="1">
    <location>
        <begin position="21"/>
        <end position="46"/>
    </location>
</feature>
<sequence length="175" mass="19290">MKKRSKQVTGFRLQGVERWGQSLIEVLISTAIAALLAVAIISTMLITQKAGTSAKNNTIATKLAQEGIEQVRIFRDRYSISALPTVDAGECSIFDNSNSSDPSTWTFSGKYSCTAIAPPQAELIVSENTNFSRRFAIQGDSSDLEKPRLVTVSIYWEESSGWKFVSSQTILSQWD</sequence>
<protein>
    <recommendedName>
        <fullName evidence="4">Type II secretion system protein</fullName>
    </recommendedName>
</protein>
<dbReference type="AlphaFoldDB" id="A0A1F5G247"/>
<keyword evidence="1" id="KW-0812">Transmembrane</keyword>
<dbReference type="EMBL" id="MFAT01000052">
    <property type="protein sequence ID" value="OGD85905.1"/>
    <property type="molecule type" value="Genomic_DNA"/>
</dbReference>